<dbReference type="PANTHER" id="PTHR35601">
    <property type="entry name" value="TOXIN RELE"/>
    <property type="match status" value="1"/>
</dbReference>
<dbReference type="AlphaFoldDB" id="A0A644TLI9"/>
<name>A0A644TLI9_9ZZZZ</name>
<organism evidence="1">
    <name type="scientific">bioreactor metagenome</name>
    <dbReference type="NCBI Taxonomy" id="1076179"/>
    <lineage>
        <taxon>unclassified sequences</taxon>
        <taxon>metagenomes</taxon>
        <taxon>ecological metagenomes</taxon>
    </lineage>
</organism>
<dbReference type="Gene3D" id="3.30.2310.20">
    <property type="entry name" value="RelE-like"/>
    <property type="match status" value="1"/>
</dbReference>
<dbReference type="EMBL" id="VSSQ01000039">
    <property type="protein sequence ID" value="MPL67828.1"/>
    <property type="molecule type" value="Genomic_DNA"/>
</dbReference>
<sequence length="94" mass="10867">MYELVILNSAAQSLKKLDKPVRTTLINALDKIGENPFIGDRLKGDLATIYSYHLKVSGTEYRIAYQIKEQEILVVIVKIGTRENFYEELRKCFK</sequence>
<dbReference type="PANTHER" id="PTHR35601:SF1">
    <property type="entry name" value="TOXIN RELE"/>
    <property type="match status" value="1"/>
</dbReference>
<accession>A0A644TLI9</accession>
<proteinExistence type="predicted"/>
<dbReference type="Pfam" id="PF15781">
    <property type="entry name" value="ParE-like_toxin"/>
    <property type="match status" value="1"/>
</dbReference>
<dbReference type="SUPFAM" id="SSF143011">
    <property type="entry name" value="RelE-like"/>
    <property type="match status" value="1"/>
</dbReference>
<evidence type="ECO:0000313" key="1">
    <source>
        <dbReference type="EMBL" id="MPL67828.1"/>
    </source>
</evidence>
<protein>
    <submittedName>
        <fullName evidence="1">Uncharacterized protein</fullName>
    </submittedName>
</protein>
<dbReference type="InterPro" id="IPR031552">
    <property type="entry name" value="ParE-like_toxin"/>
</dbReference>
<comment type="caution">
    <text evidence="1">The sequence shown here is derived from an EMBL/GenBank/DDBJ whole genome shotgun (WGS) entry which is preliminary data.</text>
</comment>
<gene>
    <name evidence="1" type="ORF">SDC9_13531</name>
</gene>
<reference evidence="1" key="1">
    <citation type="submission" date="2019-08" db="EMBL/GenBank/DDBJ databases">
        <authorList>
            <person name="Kucharzyk K."/>
            <person name="Murdoch R.W."/>
            <person name="Higgins S."/>
            <person name="Loffler F."/>
        </authorList>
    </citation>
    <scope>NUCLEOTIDE SEQUENCE</scope>
</reference>
<dbReference type="InterPro" id="IPR035093">
    <property type="entry name" value="RelE/ParE_toxin_dom_sf"/>
</dbReference>